<keyword evidence="12" id="KW-1185">Reference proteome</keyword>
<accession>A0A5C5XFY1</accession>
<dbReference type="InterPro" id="IPR025713">
    <property type="entry name" value="MotB-like_N_dom"/>
</dbReference>
<evidence type="ECO:0000259" key="10">
    <source>
        <dbReference type="PROSITE" id="PS51123"/>
    </source>
</evidence>
<evidence type="ECO:0000256" key="9">
    <source>
        <dbReference type="SAM" id="Phobius"/>
    </source>
</evidence>
<dbReference type="RefSeq" id="WP_146503938.1">
    <property type="nucleotide sequence ID" value="NZ_SJPG01000001.1"/>
</dbReference>
<dbReference type="SUPFAM" id="SSF103088">
    <property type="entry name" value="OmpA-like"/>
    <property type="match status" value="1"/>
</dbReference>
<dbReference type="PANTHER" id="PTHR30329:SF21">
    <property type="entry name" value="LIPOPROTEIN YIAD-RELATED"/>
    <property type="match status" value="1"/>
</dbReference>
<gene>
    <name evidence="11" type="primary">motB_1</name>
    <name evidence="11" type="ORF">Pan54_27750</name>
</gene>
<comment type="caution">
    <text evidence="11">The sequence shown here is derived from an EMBL/GenBank/DDBJ whole genome shotgun (WGS) entry which is preliminary data.</text>
</comment>
<evidence type="ECO:0000313" key="12">
    <source>
        <dbReference type="Proteomes" id="UP000316095"/>
    </source>
</evidence>
<evidence type="ECO:0000256" key="8">
    <source>
        <dbReference type="SAM" id="MobiDB-lite"/>
    </source>
</evidence>
<dbReference type="PROSITE" id="PS51123">
    <property type="entry name" value="OMPA_2"/>
    <property type="match status" value="1"/>
</dbReference>
<evidence type="ECO:0000256" key="4">
    <source>
        <dbReference type="ARBA" id="ARBA00022692"/>
    </source>
</evidence>
<evidence type="ECO:0000313" key="11">
    <source>
        <dbReference type="EMBL" id="TWT62036.1"/>
    </source>
</evidence>
<sequence>MDDDGPPGVPEWVVTYGDMMSLLLTFFIMLVSLSQMKQDGQMRAMMDALNERFGSSPMSVSGVPGPSFQTNSPYSSFKSKGMRSEEGLKHKSQDDEGHVGAHKAVSRINHGSVVTIGGPASFDPEGAELSDEIKQTLDILAEIISNKPNLICIRGHASPVPLPADSQYANQFDLSFARAKNVAKYLVDEKKISRDRIIVSAAGDTEPRMLTRDSDQQSLNHRVDVFLIDTYIKP</sequence>
<dbReference type="PANTHER" id="PTHR30329">
    <property type="entry name" value="STATOR ELEMENT OF FLAGELLAR MOTOR COMPLEX"/>
    <property type="match status" value="1"/>
</dbReference>
<protein>
    <submittedName>
        <fullName evidence="11">Motility protein B</fullName>
    </submittedName>
</protein>
<feature type="compositionally biased region" description="Low complexity" evidence="8">
    <location>
        <begin position="57"/>
        <end position="67"/>
    </location>
</feature>
<feature type="compositionally biased region" description="Polar residues" evidence="8">
    <location>
        <begin position="68"/>
        <end position="78"/>
    </location>
</feature>
<dbReference type="EMBL" id="SJPG01000001">
    <property type="protein sequence ID" value="TWT62036.1"/>
    <property type="molecule type" value="Genomic_DNA"/>
</dbReference>
<comment type="similarity">
    <text evidence="2">Belongs to the MotB family.</text>
</comment>
<name>A0A5C5XFY1_9PLAN</name>
<dbReference type="Gene3D" id="3.30.1330.60">
    <property type="entry name" value="OmpA-like domain"/>
    <property type="match status" value="1"/>
</dbReference>
<feature type="region of interest" description="Disordered" evidence="8">
    <location>
        <begin position="57"/>
        <end position="99"/>
    </location>
</feature>
<dbReference type="InterPro" id="IPR006665">
    <property type="entry name" value="OmpA-like"/>
</dbReference>
<evidence type="ECO:0000256" key="2">
    <source>
        <dbReference type="ARBA" id="ARBA00008914"/>
    </source>
</evidence>
<organism evidence="11 12">
    <name type="scientific">Rubinisphaera italica</name>
    <dbReference type="NCBI Taxonomy" id="2527969"/>
    <lineage>
        <taxon>Bacteria</taxon>
        <taxon>Pseudomonadati</taxon>
        <taxon>Planctomycetota</taxon>
        <taxon>Planctomycetia</taxon>
        <taxon>Planctomycetales</taxon>
        <taxon>Planctomycetaceae</taxon>
        <taxon>Rubinisphaera</taxon>
    </lineage>
</organism>
<evidence type="ECO:0000256" key="3">
    <source>
        <dbReference type="ARBA" id="ARBA00022475"/>
    </source>
</evidence>
<dbReference type="Pfam" id="PF00691">
    <property type="entry name" value="OmpA"/>
    <property type="match status" value="1"/>
</dbReference>
<dbReference type="GO" id="GO:0005886">
    <property type="term" value="C:plasma membrane"/>
    <property type="evidence" value="ECO:0007669"/>
    <property type="project" value="UniProtKB-SubCell"/>
</dbReference>
<keyword evidence="5 9" id="KW-1133">Transmembrane helix</keyword>
<keyword evidence="3" id="KW-1003">Cell membrane</keyword>
<keyword evidence="6 7" id="KW-0472">Membrane</keyword>
<dbReference type="InterPro" id="IPR036737">
    <property type="entry name" value="OmpA-like_sf"/>
</dbReference>
<reference evidence="11 12" key="1">
    <citation type="submission" date="2019-02" db="EMBL/GenBank/DDBJ databases">
        <title>Deep-cultivation of Planctomycetes and their phenomic and genomic characterization uncovers novel biology.</title>
        <authorList>
            <person name="Wiegand S."/>
            <person name="Jogler M."/>
            <person name="Boedeker C."/>
            <person name="Pinto D."/>
            <person name="Vollmers J."/>
            <person name="Rivas-Marin E."/>
            <person name="Kohn T."/>
            <person name="Peeters S.H."/>
            <person name="Heuer A."/>
            <person name="Rast P."/>
            <person name="Oberbeckmann S."/>
            <person name="Bunk B."/>
            <person name="Jeske O."/>
            <person name="Meyerdierks A."/>
            <person name="Storesund J.E."/>
            <person name="Kallscheuer N."/>
            <person name="Luecker S."/>
            <person name="Lage O.M."/>
            <person name="Pohl T."/>
            <person name="Merkel B.J."/>
            <person name="Hornburger P."/>
            <person name="Mueller R.-W."/>
            <person name="Bruemmer F."/>
            <person name="Labrenz M."/>
            <person name="Spormann A.M."/>
            <person name="Op Den Camp H."/>
            <person name="Overmann J."/>
            <person name="Amann R."/>
            <person name="Jetten M.S.M."/>
            <person name="Mascher T."/>
            <person name="Medema M.H."/>
            <person name="Devos D.P."/>
            <person name="Kaster A.-K."/>
            <person name="Ovreas L."/>
            <person name="Rohde M."/>
            <person name="Galperin M.Y."/>
            <person name="Jogler C."/>
        </authorList>
    </citation>
    <scope>NUCLEOTIDE SEQUENCE [LARGE SCALE GENOMIC DNA]</scope>
    <source>
        <strain evidence="11 12">Pan54</strain>
    </source>
</reference>
<feature type="compositionally biased region" description="Basic and acidic residues" evidence="8">
    <location>
        <begin position="82"/>
        <end position="99"/>
    </location>
</feature>
<feature type="transmembrane region" description="Helical" evidence="9">
    <location>
        <begin position="12"/>
        <end position="33"/>
    </location>
</feature>
<dbReference type="OrthoDB" id="9815217at2"/>
<evidence type="ECO:0000256" key="6">
    <source>
        <dbReference type="ARBA" id="ARBA00023136"/>
    </source>
</evidence>
<dbReference type="AlphaFoldDB" id="A0A5C5XFY1"/>
<dbReference type="Pfam" id="PF13677">
    <property type="entry name" value="MotB_plug"/>
    <property type="match status" value="1"/>
</dbReference>
<comment type="subcellular location">
    <subcellularLocation>
        <location evidence="1">Cell membrane</location>
        <topology evidence="1">Single-pass membrane protein</topology>
    </subcellularLocation>
</comment>
<keyword evidence="4 9" id="KW-0812">Transmembrane</keyword>
<dbReference type="CDD" id="cd07185">
    <property type="entry name" value="OmpA_C-like"/>
    <property type="match status" value="1"/>
</dbReference>
<evidence type="ECO:0000256" key="7">
    <source>
        <dbReference type="PROSITE-ProRule" id="PRU00473"/>
    </source>
</evidence>
<dbReference type="Proteomes" id="UP000316095">
    <property type="component" value="Unassembled WGS sequence"/>
</dbReference>
<evidence type="ECO:0000256" key="1">
    <source>
        <dbReference type="ARBA" id="ARBA00004162"/>
    </source>
</evidence>
<proteinExistence type="inferred from homology"/>
<feature type="domain" description="OmpA-like" evidence="10">
    <location>
        <begin position="109"/>
        <end position="231"/>
    </location>
</feature>
<evidence type="ECO:0000256" key="5">
    <source>
        <dbReference type="ARBA" id="ARBA00022989"/>
    </source>
</evidence>
<dbReference type="InterPro" id="IPR050330">
    <property type="entry name" value="Bact_OuterMem_StrucFunc"/>
</dbReference>